<dbReference type="PROSITE" id="PS00548">
    <property type="entry name" value="RIBOSOMAL_S3"/>
    <property type="match status" value="1"/>
</dbReference>
<keyword evidence="3 8" id="KW-0694">RNA-binding</keyword>
<dbReference type="AlphaFoldDB" id="A0A0G0Z5U5"/>
<comment type="caution">
    <text evidence="11">The sequence shown here is derived from an EMBL/GenBank/DDBJ whole genome shotgun (WGS) entry which is preliminary data.</text>
</comment>
<name>A0A0G0Z5U5_UNCKA</name>
<dbReference type="GO" id="GO:0003729">
    <property type="term" value="F:mRNA binding"/>
    <property type="evidence" value="ECO:0007669"/>
    <property type="project" value="UniProtKB-UniRule"/>
</dbReference>
<dbReference type="GO" id="GO:0003735">
    <property type="term" value="F:structural constituent of ribosome"/>
    <property type="evidence" value="ECO:0007669"/>
    <property type="project" value="InterPro"/>
</dbReference>
<reference evidence="11 12" key="1">
    <citation type="journal article" date="2015" name="Nature">
        <title>rRNA introns, odd ribosomes, and small enigmatic genomes across a large radiation of phyla.</title>
        <authorList>
            <person name="Brown C.T."/>
            <person name="Hug L.A."/>
            <person name="Thomas B.C."/>
            <person name="Sharon I."/>
            <person name="Castelle C.J."/>
            <person name="Singh A."/>
            <person name="Wilkins M.J."/>
            <person name="Williams K.H."/>
            <person name="Banfield J.F."/>
        </authorList>
    </citation>
    <scope>NUCLEOTIDE SEQUENCE [LARGE SCALE GENOMIC DNA]</scope>
</reference>
<dbReference type="InterPro" id="IPR015946">
    <property type="entry name" value="KH_dom-like_a/b"/>
</dbReference>
<dbReference type="PANTHER" id="PTHR11760">
    <property type="entry name" value="30S/40S RIBOSOMAL PROTEIN S3"/>
    <property type="match status" value="1"/>
</dbReference>
<evidence type="ECO:0000256" key="3">
    <source>
        <dbReference type="ARBA" id="ARBA00022884"/>
    </source>
</evidence>
<evidence type="ECO:0000256" key="2">
    <source>
        <dbReference type="ARBA" id="ARBA00022730"/>
    </source>
</evidence>
<dbReference type="Gene3D" id="3.30.1140.32">
    <property type="entry name" value="Ribosomal protein S3, C-terminal domain"/>
    <property type="match status" value="1"/>
</dbReference>
<keyword evidence="4 8" id="KW-0689">Ribosomal protein</keyword>
<dbReference type="InterPro" id="IPR009019">
    <property type="entry name" value="KH_sf_prok-type"/>
</dbReference>
<evidence type="ECO:0000256" key="4">
    <source>
        <dbReference type="ARBA" id="ARBA00022980"/>
    </source>
</evidence>
<protein>
    <recommendedName>
        <fullName evidence="7 8">Small ribosomal subunit protein uS3</fullName>
    </recommendedName>
</protein>
<evidence type="ECO:0000256" key="6">
    <source>
        <dbReference type="ARBA" id="ARBA00024998"/>
    </source>
</evidence>
<sequence>MGQKIHPTGFRIGISKDWTSKWFADKKGYADLALEDLKIRKFLKEKFDAAGLKSIDIERSVNEVNIIVKVSKPGLVIGRGGSGVEEVEKQLKKLTTSKIKLTAEEVKTPEIEAQLVADYIARQLKRRIPYRRTLLSAANAAIDRGAKGIKIRISGLLSGGNSISRSEVITRGSVPSQTLRADIDYAQVDAKLIYGVVGVKVWIYKGEKSIK</sequence>
<dbReference type="Gene3D" id="3.30.300.20">
    <property type="match status" value="1"/>
</dbReference>
<keyword evidence="2 8" id="KW-0699">rRNA-binding</keyword>
<keyword evidence="5 8" id="KW-0687">Ribonucleoprotein</keyword>
<evidence type="ECO:0000256" key="8">
    <source>
        <dbReference type="HAMAP-Rule" id="MF_01309"/>
    </source>
</evidence>
<dbReference type="InterPro" id="IPR036419">
    <property type="entry name" value="Ribosomal_S3_C_sf"/>
</dbReference>
<dbReference type="NCBIfam" id="TIGR01009">
    <property type="entry name" value="rpsC_bact"/>
    <property type="match status" value="1"/>
</dbReference>
<dbReference type="InterPro" id="IPR004044">
    <property type="entry name" value="KH_dom_type_2"/>
</dbReference>
<dbReference type="InterPro" id="IPR004087">
    <property type="entry name" value="KH_dom"/>
</dbReference>
<dbReference type="InterPro" id="IPR057258">
    <property type="entry name" value="Ribosomal_uS3"/>
</dbReference>
<organism evidence="11 12">
    <name type="scientific">candidate division WWE3 bacterium GW2011_GWB1_41_6</name>
    <dbReference type="NCBI Taxonomy" id="1619112"/>
    <lineage>
        <taxon>Bacteria</taxon>
        <taxon>Katanobacteria</taxon>
    </lineage>
</organism>
<dbReference type="InterPro" id="IPR005704">
    <property type="entry name" value="Ribosomal_uS3_bac-typ"/>
</dbReference>
<evidence type="ECO:0000259" key="10">
    <source>
        <dbReference type="PROSITE" id="PS50823"/>
    </source>
</evidence>
<evidence type="ECO:0000256" key="5">
    <source>
        <dbReference type="ARBA" id="ARBA00023274"/>
    </source>
</evidence>
<dbReference type="FunFam" id="3.30.300.20:FF:000001">
    <property type="entry name" value="30S ribosomal protein S3"/>
    <property type="match status" value="1"/>
</dbReference>
<evidence type="ECO:0000256" key="7">
    <source>
        <dbReference type="ARBA" id="ARBA00035257"/>
    </source>
</evidence>
<evidence type="ECO:0000256" key="9">
    <source>
        <dbReference type="RuleBase" id="RU003624"/>
    </source>
</evidence>
<comment type="function">
    <text evidence="6 8">Binds the lower part of the 30S subunit head. Binds mRNA in the 70S ribosome, positioning it for translation.</text>
</comment>
<dbReference type="SMART" id="SM00322">
    <property type="entry name" value="KH"/>
    <property type="match status" value="1"/>
</dbReference>
<comment type="similarity">
    <text evidence="1 8 9">Belongs to the universal ribosomal protein uS3 family.</text>
</comment>
<dbReference type="PANTHER" id="PTHR11760:SF19">
    <property type="entry name" value="SMALL RIBOSOMAL SUBUNIT PROTEIN US3C"/>
    <property type="match status" value="1"/>
</dbReference>
<dbReference type="EMBL" id="LCBS01000002">
    <property type="protein sequence ID" value="KKS17476.1"/>
    <property type="molecule type" value="Genomic_DNA"/>
</dbReference>
<dbReference type="HAMAP" id="MF_01309_B">
    <property type="entry name" value="Ribosomal_uS3_B"/>
    <property type="match status" value="1"/>
</dbReference>
<dbReference type="Pfam" id="PF07650">
    <property type="entry name" value="KH_2"/>
    <property type="match status" value="1"/>
</dbReference>
<dbReference type="SUPFAM" id="SSF54821">
    <property type="entry name" value="Ribosomal protein S3 C-terminal domain"/>
    <property type="match status" value="1"/>
</dbReference>
<dbReference type="PROSITE" id="PS50823">
    <property type="entry name" value="KH_TYPE_2"/>
    <property type="match status" value="1"/>
</dbReference>
<proteinExistence type="inferred from homology"/>
<dbReference type="Pfam" id="PF00189">
    <property type="entry name" value="Ribosomal_S3_C"/>
    <property type="match status" value="1"/>
</dbReference>
<evidence type="ECO:0000313" key="11">
    <source>
        <dbReference type="EMBL" id="KKS17476.1"/>
    </source>
</evidence>
<evidence type="ECO:0000256" key="1">
    <source>
        <dbReference type="ARBA" id="ARBA00010761"/>
    </source>
</evidence>
<dbReference type="SUPFAM" id="SSF54814">
    <property type="entry name" value="Prokaryotic type KH domain (KH-domain type II)"/>
    <property type="match status" value="1"/>
</dbReference>
<dbReference type="Proteomes" id="UP000034163">
    <property type="component" value="Unassembled WGS sequence"/>
</dbReference>
<gene>
    <name evidence="8" type="primary">rpsC</name>
    <name evidence="11" type="ORF">UU72_C0002G0059</name>
</gene>
<dbReference type="GO" id="GO:0019843">
    <property type="term" value="F:rRNA binding"/>
    <property type="evidence" value="ECO:0007669"/>
    <property type="project" value="UniProtKB-UniRule"/>
</dbReference>
<dbReference type="GO" id="GO:0022627">
    <property type="term" value="C:cytosolic small ribosomal subunit"/>
    <property type="evidence" value="ECO:0007669"/>
    <property type="project" value="TreeGrafter"/>
</dbReference>
<feature type="domain" description="KH type-2" evidence="10">
    <location>
        <begin position="39"/>
        <end position="107"/>
    </location>
</feature>
<dbReference type="InterPro" id="IPR001351">
    <property type="entry name" value="Ribosomal_uS3_C"/>
</dbReference>
<evidence type="ECO:0000313" key="12">
    <source>
        <dbReference type="Proteomes" id="UP000034163"/>
    </source>
</evidence>
<dbReference type="PATRIC" id="fig|1619112.3.peg.181"/>
<dbReference type="InterPro" id="IPR018280">
    <property type="entry name" value="Ribosomal_uS3_CS"/>
</dbReference>
<comment type="subunit">
    <text evidence="8">Part of the 30S ribosomal subunit. Forms a tight complex with proteins S10 and S14.</text>
</comment>
<accession>A0A0G0Z5U5</accession>
<dbReference type="CDD" id="cd02412">
    <property type="entry name" value="KH-II_30S_S3"/>
    <property type="match status" value="1"/>
</dbReference>
<dbReference type="GO" id="GO:0006412">
    <property type="term" value="P:translation"/>
    <property type="evidence" value="ECO:0007669"/>
    <property type="project" value="UniProtKB-UniRule"/>
</dbReference>